<feature type="non-terminal residue" evidence="1">
    <location>
        <position position="1"/>
    </location>
</feature>
<dbReference type="AlphaFoldDB" id="A0A9N9HJM4"/>
<evidence type="ECO:0000313" key="1">
    <source>
        <dbReference type="EMBL" id="CAG8681076.1"/>
    </source>
</evidence>
<reference evidence="1" key="1">
    <citation type="submission" date="2021-06" db="EMBL/GenBank/DDBJ databases">
        <authorList>
            <person name="Kallberg Y."/>
            <person name="Tangrot J."/>
            <person name="Rosling A."/>
        </authorList>
    </citation>
    <scope>NUCLEOTIDE SEQUENCE</scope>
    <source>
        <strain evidence="1">MA453B</strain>
    </source>
</reference>
<protein>
    <submittedName>
        <fullName evidence="1">19121_t:CDS:1</fullName>
    </submittedName>
</protein>
<gene>
    <name evidence="1" type="ORF">DERYTH_LOCUS11809</name>
</gene>
<comment type="caution">
    <text evidence="1">The sequence shown here is derived from an EMBL/GenBank/DDBJ whole genome shotgun (WGS) entry which is preliminary data.</text>
</comment>
<proteinExistence type="predicted"/>
<dbReference type="EMBL" id="CAJVPY010007476">
    <property type="protein sequence ID" value="CAG8681076.1"/>
    <property type="molecule type" value="Genomic_DNA"/>
</dbReference>
<evidence type="ECO:0000313" key="2">
    <source>
        <dbReference type="Proteomes" id="UP000789405"/>
    </source>
</evidence>
<organism evidence="1 2">
    <name type="scientific">Dentiscutata erythropus</name>
    <dbReference type="NCBI Taxonomy" id="1348616"/>
    <lineage>
        <taxon>Eukaryota</taxon>
        <taxon>Fungi</taxon>
        <taxon>Fungi incertae sedis</taxon>
        <taxon>Mucoromycota</taxon>
        <taxon>Glomeromycotina</taxon>
        <taxon>Glomeromycetes</taxon>
        <taxon>Diversisporales</taxon>
        <taxon>Gigasporaceae</taxon>
        <taxon>Dentiscutata</taxon>
    </lineage>
</organism>
<keyword evidence="2" id="KW-1185">Reference proteome</keyword>
<dbReference type="Proteomes" id="UP000789405">
    <property type="component" value="Unassembled WGS sequence"/>
</dbReference>
<accession>A0A9N9HJM4</accession>
<name>A0A9N9HJM4_9GLOM</name>
<sequence length="73" mass="8575">MTESLQNKFQELNPQMKKLVHAKKKLLKVKIPTRLTNKNIEEPKITNEISTNNINETAKAYREDKMILACEYK</sequence>